<protein>
    <submittedName>
        <fullName evidence="9">Uncharacterized protein</fullName>
    </submittedName>
</protein>
<accession>A0AAW2BQT3</accession>
<dbReference type="AlphaFoldDB" id="A0AAW2BQT3"/>
<dbReference type="InterPro" id="IPR007052">
    <property type="entry name" value="CS_dom"/>
</dbReference>
<dbReference type="InterPro" id="IPR008978">
    <property type="entry name" value="HSP20-like_chaperone"/>
</dbReference>
<gene>
    <name evidence="9" type="ORF">SO802_027786</name>
</gene>
<comment type="subcellular location">
    <subcellularLocation>
        <location evidence="1">Cytoplasmic granule</location>
    </subcellularLocation>
</comment>
<dbReference type="SMART" id="SM00358">
    <property type="entry name" value="DSRM"/>
    <property type="match status" value="1"/>
</dbReference>
<organism evidence="9 10">
    <name type="scientific">Lithocarpus litseifolius</name>
    <dbReference type="NCBI Taxonomy" id="425828"/>
    <lineage>
        <taxon>Eukaryota</taxon>
        <taxon>Viridiplantae</taxon>
        <taxon>Streptophyta</taxon>
        <taxon>Embryophyta</taxon>
        <taxon>Tracheophyta</taxon>
        <taxon>Spermatophyta</taxon>
        <taxon>Magnoliopsida</taxon>
        <taxon>eudicotyledons</taxon>
        <taxon>Gunneridae</taxon>
        <taxon>Pentapetalae</taxon>
        <taxon>rosids</taxon>
        <taxon>fabids</taxon>
        <taxon>Fagales</taxon>
        <taxon>Fagaceae</taxon>
        <taxon>Lithocarpus</taxon>
    </lineage>
</organism>
<feature type="domain" description="CS" evidence="8">
    <location>
        <begin position="215"/>
        <end position="304"/>
    </location>
</feature>
<feature type="region of interest" description="Disordered" evidence="5">
    <location>
        <begin position="310"/>
        <end position="330"/>
    </location>
</feature>
<dbReference type="FunFam" id="2.60.40.790:FF:000001">
    <property type="entry name" value="Nuclear migration protein nudC"/>
    <property type="match status" value="1"/>
</dbReference>
<dbReference type="PROSITE" id="PS50137">
    <property type="entry name" value="DS_RBD"/>
    <property type="match status" value="1"/>
</dbReference>
<dbReference type="PROSITE" id="PS51203">
    <property type="entry name" value="CS"/>
    <property type="match status" value="1"/>
</dbReference>
<evidence type="ECO:0000259" key="6">
    <source>
        <dbReference type="PROSITE" id="PS50104"/>
    </source>
</evidence>
<feature type="region of interest" description="Disordered" evidence="5">
    <location>
        <begin position="412"/>
        <end position="446"/>
    </location>
</feature>
<dbReference type="GO" id="GO:0006457">
    <property type="term" value="P:protein folding"/>
    <property type="evidence" value="ECO:0007669"/>
    <property type="project" value="TreeGrafter"/>
</dbReference>
<dbReference type="PROSITE" id="PS50104">
    <property type="entry name" value="TIR"/>
    <property type="match status" value="1"/>
</dbReference>
<dbReference type="Gene3D" id="3.40.50.10140">
    <property type="entry name" value="Toll/interleukin-1 receptor homology (TIR) domain"/>
    <property type="match status" value="1"/>
</dbReference>
<keyword evidence="4" id="KW-0694">RNA-binding</keyword>
<dbReference type="PANTHER" id="PTHR12356">
    <property type="entry name" value="NUCLEAR MOVEMENT PROTEIN NUDC"/>
    <property type="match status" value="1"/>
</dbReference>
<dbReference type="EMBL" id="JAZDWU010000010">
    <property type="protein sequence ID" value="KAK9987547.1"/>
    <property type="molecule type" value="Genomic_DNA"/>
</dbReference>
<name>A0AAW2BQT3_9ROSI</name>
<dbReference type="InterPro" id="IPR014720">
    <property type="entry name" value="dsRBD_dom"/>
</dbReference>
<evidence type="ECO:0000259" key="7">
    <source>
        <dbReference type="PROSITE" id="PS50137"/>
    </source>
</evidence>
<dbReference type="Pfam" id="PF01582">
    <property type="entry name" value="TIR"/>
    <property type="match status" value="1"/>
</dbReference>
<dbReference type="Pfam" id="PF00035">
    <property type="entry name" value="dsrm"/>
    <property type="match status" value="1"/>
</dbReference>
<dbReference type="GO" id="GO:0007165">
    <property type="term" value="P:signal transduction"/>
    <property type="evidence" value="ECO:0007669"/>
    <property type="project" value="InterPro"/>
</dbReference>
<dbReference type="Gene3D" id="3.30.160.20">
    <property type="match status" value="1"/>
</dbReference>
<sequence length="446" mass="50138">MSFGPCMNANDALRARIPQPSLFAALERKTIHAFKDEINLPRGEKIGPELLKAIETSRIAIVVFSKKYATSDWCLDELVKIMECKRVFNRRVLPIFYHVSQPEVLEQKGDFAELPNGPEDKVNSWRAVLELGRLAFGTKSKMDKLQREEQRCVKAHKNIGDLYVMVESEFIEEIVENILKKLNEESSTAPSLRQNDAPGQHSSATVPHNDASSGLDLENYSWTQTLEEVTLNVPVPTGTKSRSVVCEIKKKHLKVGLKGQPPIIDGELFRPVKPDDCYWSIEDQSAISILLTQHDKMEWWKSIVKGDPEIDTQKVEPESSKLSDPDPETRQTVEKMMDNSGLYKNLLQELVQKEKFSLPVYVTNGSGEAHVPIFVSTVEIEGEVFEGHEERTKKQAEMNAAKFAYTTLKERKSGQGPLIVSPAHKGKETPEISSSSLQPNVTADLQ</sequence>
<evidence type="ECO:0000256" key="4">
    <source>
        <dbReference type="PROSITE-ProRule" id="PRU00266"/>
    </source>
</evidence>
<comment type="function">
    <text evidence="3">Small heat shock protein required for the establishment of auxin gradients and for patterning of the apical domain of the embryo. Involved in the specification of the cotyledon primordia. Also required for normal inflorescence and floral meristem function, normal developmental patterning and thermotolerance. Acts as a molecular chaperone.</text>
</comment>
<dbReference type="InterPro" id="IPR037898">
    <property type="entry name" value="NudC_fam"/>
</dbReference>
<dbReference type="SUPFAM" id="SSF52200">
    <property type="entry name" value="Toll/Interleukin receptor TIR domain"/>
    <property type="match status" value="1"/>
</dbReference>
<feature type="compositionally biased region" description="Polar residues" evidence="5">
    <location>
        <begin position="200"/>
        <end position="212"/>
    </location>
</feature>
<dbReference type="SUPFAM" id="SSF49764">
    <property type="entry name" value="HSP20-like chaperones"/>
    <property type="match status" value="1"/>
</dbReference>
<evidence type="ECO:0000256" key="2">
    <source>
        <dbReference type="ARBA" id="ARBA00022490"/>
    </source>
</evidence>
<dbReference type="Pfam" id="PF04969">
    <property type="entry name" value="CS"/>
    <property type="match status" value="1"/>
</dbReference>
<dbReference type="GO" id="GO:0051082">
    <property type="term" value="F:unfolded protein binding"/>
    <property type="evidence" value="ECO:0007669"/>
    <property type="project" value="TreeGrafter"/>
</dbReference>
<dbReference type="GO" id="GO:0006950">
    <property type="term" value="P:response to stress"/>
    <property type="evidence" value="ECO:0007669"/>
    <property type="project" value="UniProtKB-ARBA"/>
</dbReference>
<dbReference type="Gene3D" id="2.60.40.790">
    <property type="match status" value="1"/>
</dbReference>
<dbReference type="PANTHER" id="PTHR12356:SF3">
    <property type="entry name" value="NUCLEAR MIGRATION PROTEIN NUDC"/>
    <property type="match status" value="1"/>
</dbReference>
<reference evidence="9 10" key="1">
    <citation type="submission" date="2024-01" db="EMBL/GenBank/DDBJ databases">
        <title>A telomere-to-telomere, gap-free genome of sweet tea (Lithocarpus litseifolius).</title>
        <authorList>
            <person name="Zhou J."/>
        </authorList>
    </citation>
    <scope>NUCLEOTIDE SEQUENCE [LARGE SCALE GENOMIC DNA]</scope>
    <source>
        <strain evidence="9">Zhou-2022a</strain>
        <tissue evidence="9">Leaf</tissue>
    </source>
</reference>
<feature type="region of interest" description="Disordered" evidence="5">
    <location>
        <begin position="186"/>
        <end position="214"/>
    </location>
</feature>
<evidence type="ECO:0000313" key="9">
    <source>
        <dbReference type="EMBL" id="KAK9987547.1"/>
    </source>
</evidence>
<dbReference type="SUPFAM" id="SSF54768">
    <property type="entry name" value="dsRNA-binding domain-like"/>
    <property type="match status" value="1"/>
</dbReference>
<dbReference type="Proteomes" id="UP001459277">
    <property type="component" value="Unassembled WGS sequence"/>
</dbReference>
<dbReference type="CDD" id="cd06467">
    <property type="entry name" value="p23_NUDC_like"/>
    <property type="match status" value="1"/>
</dbReference>
<keyword evidence="10" id="KW-1185">Reference proteome</keyword>
<evidence type="ECO:0000256" key="3">
    <source>
        <dbReference type="ARBA" id="ARBA00053226"/>
    </source>
</evidence>
<dbReference type="SMART" id="SM00255">
    <property type="entry name" value="TIR"/>
    <property type="match status" value="1"/>
</dbReference>
<feature type="domain" description="TIR" evidence="6">
    <location>
        <begin position="1"/>
        <end position="132"/>
    </location>
</feature>
<evidence type="ECO:0000259" key="8">
    <source>
        <dbReference type="PROSITE" id="PS51203"/>
    </source>
</evidence>
<dbReference type="InterPro" id="IPR035897">
    <property type="entry name" value="Toll_tir_struct_dom_sf"/>
</dbReference>
<dbReference type="InterPro" id="IPR000157">
    <property type="entry name" value="TIR_dom"/>
</dbReference>
<feature type="compositionally biased region" description="Polar residues" evidence="5">
    <location>
        <begin position="431"/>
        <end position="446"/>
    </location>
</feature>
<evidence type="ECO:0000256" key="5">
    <source>
        <dbReference type="SAM" id="MobiDB-lite"/>
    </source>
</evidence>
<dbReference type="GO" id="GO:0003723">
    <property type="term" value="F:RNA binding"/>
    <property type="evidence" value="ECO:0007669"/>
    <property type="project" value="UniProtKB-UniRule"/>
</dbReference>
<evidence type="ECO:0000256" key="1">
    <source>
        <dbReference type="ARBA" id="ARBA00004463"/>
    </source>
</evidence>
<dbReference type="GO" id="GO:0005737">
    <property type="term" value="C:cytoplasm"/>
    <property type="evidence" value="ECO:0007669"/>
    <property type="project" value="TreeGrafter"/>
</dbReference>
<comment type="caution">
    <text evidence="9">The sequence shown here is derived from an EMBL/GenBank/DDBJ whole genome shotgun (WGS) entry which is preliminary data.</text>
</comment>
<proteinExistence type="predicted"/>
<keyword evidence="2" id="KW-0963">Cytoplasm</keyword>
<feature type="domain" description="DRBM" evidence="7">
    <location>
        <begin position="342"/>
        <end position="410"/>
    </location>
</feature>
<evidence type="ECO:0000313" key="10">
    <source>
        <dbReference type="Proteomes" id="UP001459277"/>
    </source>
</evidence>